<proteinExistence type="predicted"/>
<keyword evidence="3" id="KW-1185">Reference proteome</keyword>
<sequence length="163" mass="18130">MRGTASRRRLTVLPVRVLTPALLRSPALPTSRRTSRSRPSPVQSSCAIDHQTCGSHTSKNLSDRDNMPLSYTINDVETRSSQVLPHRSQSRDLETIAATPTCLSGRPRRSLAPSMLFKSSLDSLCERSHRSYISSRSYVIRDGSNKSLFFGTYHGRCTRVHGA</sequence>
<reference evidence="2 3" key="1">
    <citation type="submission" date="2016-07" db="EMBL/GenBank/DDBJ databases">
        <title>Draft genome of the white-rot fungus Obba rivulosa 3A-2.</title>
        <authorList>
            <consortium name="DOE Joint Genome Institute"/>
            <person name="Miettinen O."/>
            <person name="Riley R."/>
            <person name="Acob R."/>
            <person name="Barry K."/>
            <person name="Cullen D."/>
            <person name="De Vries R."/>
            <person name="Hainaut M."/>
            <person name="Hatakka A."/>
            <person name="Henrissat B."/>
            <person name="Hilden K."/>
            <person name="Kuo R."/>
            <person name="Labutti K."/>
            <person name="Lipzen A."/>
            <person name="Makela M.R."/>
            <person name="Sandor L."/>
            <person name="Spatafora J.W."/>
            <person name="Grigoriev I.V."/>
            <person name="Hibbett D.S."/>
        </authorList>
    </citation>
    <scope>NUCLEOTIDE SEQUENCE [LARGE SCALE GENOMIC DNA]</scope>
    <source>
        <strain evidence="2 3">3A-2</strain>
    </source>
</reference>
<evidence type="ECO:0000313" key="3">
    <source>
        <dbReference type="Proteomes" id="UP000250043"/>
    </source>
</evidence>
<dbReference type="Proteomes" id="UP000250043">
    <property type="component" value="Unassembled WGS sequence"/>
</dbReference>
<gene>
    <name evidence="2" type="ORF">OBBRIDRAFT_127873</name>
</gene>
<evidence type="ECO:0000313" key="2">
    <source>
        <dbReference type="EMBL" id="OCH87870.1"/>
    </source>
</evidence>
<feature type="region of interest" description="Disordered" evidence="1">
    <location>
        <begin position="24"/>
        <end position="68"/>
    </location>
</feature>
<organism evidence="2 3">
    <name type="scientific">Obba rivulosa</name>
    <dbReference type="NCBI Taxonomy" id="1052685"/>
    <lineage>
        <taxon>Eukaryota</taxon>
        <taxon>Fungi</taxon>
        <taxon>Dikarya</taxon>
        <taxon>Basidiomycota</taxon>
        <taxon>Agaricomycotina</taxon>
        <taxon>Agaricomycetes</taxon>
        <taxon>Polyporales</taxon>
        <taxon>Gelatoporiaceae</taxon>
        <taxon>Obba</taxon>
    </lineage>
</organism>
<dbReference type="EMBL" id="KV722470">
    <property type="protein sequence ID" value="OCH87870.1"/>
    <property type="molecule type" value="Genomic_DNA"/>
</dbReference>
<name>A0A8E2AYP0_9APHY</name>
<evidence type="ECO:0000256" key="1">
    <source>
        <dbReference type="SAM" id="MobiDB-lite"/>
    </source>
</evidence>
<accession>A0A8E2AYP0</accession>
<feature type="compositionally biased region" description="Low complexity" evidence="1">
    <location>
        <begin position="24"/>
        <end position="45"/>
    </location>
</feature>
<dbReference type="AlphaFoldDB" id="A0A8E2AYP0"/>
<protein>
    <submittedName>
        <fullName evidence="2">Uncharacterized protein</fullName>
    </submittedName>
</protein>